<evidence type="ECO:0000313" key="3">
    <source>
        <dbReference type="EMBL" id="AGR50633.1"/>
    </source>
</evidence>
<dbReference type="EMBL" id="KC907500">
    <property type="protein sequence ID" value="AGR50633.1"/>
    <property type="molecule type" value="Genomic_DNA"/>
</dbReference>
<dbReference type="VEuPathDB" id="PlasmoDB:PCYB_103870"/>
<sequence length="400" mass="43971">MKRIWSFSLFIFFFYFYMLQYGVVKNVINKRRKPNMRNDPPLDGNSPDGGKNNAGVNNGGGDNNSKNNPNEQNGNINKKGKTKEDEVDLPVQAQNESDKNQIEKIADEAELLAEEAKMLADLASKMSQKVEQILGTLSQERVPTRSELELVLETDPELKMEVFHTAGDVIRAKDDVIKAALEAREAETVIDANEALDKAKKAKTLAENLAQKVKTNAIKALKAKSKDSEVSEVEKIKIPIPEASKPKKVLKKQEEKKQPPAAVAKPEATPPTKEATPVKKAPEMPKKEAAKEEAAKADAAKADAAKAGAAKAGAAPAAPEPAAASKVAKEAIVESAENKPDSLYKEKNIKEGTAEAENNQEQRHDPESESLLQKQINVFYNLVQFFISKIKAIFKIFLFW</sequence>
<feature type="compositionally biased region" description="Low complexity" evidence="1">
    <location>
        <begin position="264"/>
        <end position="275"/>
    </location>
</feature>
<accession>X2CNY1</accession>
<evidence type="ECO:0000256" key="1">
    <source>
        <dbReference type="SAM" id="MobiDB-lite"/>
    </source>
</evidence>
<dbReference type="AlphaFoldDB" id="X2CNY1"/>
<feature type="compositionally biased region" description="Basic and acidic residues" evidence="1">
    <location>
        <begin position="276"/>
        <end position="304"/>
    </location>
</feature>
<proteinExistence type="predicted"/>
<organism evidence="3">
    <name type="scientific">Plasmodium cynomolgi</name>
    <dbReference type="NCBI Taxonomy" id="5827"/>
    <lineage>
        <taxon>Eukaryota</taxon>
        <taxon>Sar</taxon>
        <taxon>Alveolata</taxon>
        <taxon>Apicomplexa</taxon>
        <taxon>Aconoidasida</taxon>
        <taxon>Haemosporida</taxon>
        <taxon>Plasmodiidae</taxon>
        <taxon>Plasmodium</taxon>
        <taxon>Plasmodium (Plasmodium)</taxon>
    </lineage>
</organism>
<feature type="transmembrane region" description="Helical" evidence="2">
    <location>
        <begin position="6"/>
        <end position="28"/>
    </location>
</feature>
<reference evidence="3" key="1">
    <citation type="journal article" date="2014" name="Mol. Phylogenet. Evol.">
        <title>The origin and diversification of the merozoite surface protein 3 (msp3) multi-gene family in Plasmodium vivax and related parasites.</title>
        <authorList>
            <person name="Rice B.L."/>
            <person name="Acosta M.M."/>
            <person name="Pacheco M.A."/>
            <person name="Carlton J.M."/>
            <person name="Barnwell J.W."/>
            <person name="Escalante A.A."/>
        </authorList>
    </citation>
    <scope>NUCLEOTIDE SEQUENCE</scope>
    <source>
        <strain evidence="3">RO</strain>
    </source>
</reference>
<evidence type="ECO:0000256" key="2">
    <source>
        <dbReference type="SAM" id="Phobius"/>
    </source>
</evidence>
<feature type="region of interest" description="Disordered" evidence="1">
    <location>
        <begin position="245"/>
        <end position="369"/>
    </location>
</feature>
<name>X2CNY1_9APIC</name>
<feature type="compositionally biased region" description="Low complexity" evidence="1">
    <location>
        <begin position="305"/>
        <end position="326"/>
    </location>
</feature>
<protein>
    <submittedName>
        <fullName evidence="3">Merozoite surface protein 3</fullName>
    </submittedName>
</protein>
<keyword evidence="2" id="KW-0472">Membrane</keyword>
<keyword evidence="3" id="KW-0477">Merozoite</keyword>
<gene>
    <name evidence="3" type="primary">MSP3G</name>
</gene>
<dbReference type="VEuPathDB" id="PlasmoDB:PcyM_1031300"/>
<keyword evidence="2" id="KW-1133">Transmembrane helix</keyword>
<keyword evidence="2" id="KW-0812">Transmembrane</keyword>
<feature type="compositionally biased region" description="Basic and acidic residues" evidence="1">
    <location>
        <begin position="327"/>
        <end position="353"/>
    </location>
</feature>
<feature type="region of interest" description="Disordered" evidence="1">
    <location>
        <begin position="32"/>
        <end position="86"/>
    </location>
</feature>